<name>A0ABT0N5M7_9GAMM</name>
<evidence type="ECO:0000256" key="5">
    <source>
        <dbReference type="ARBA" id="ARBA00023143"/>
    </source>
</evidence>
<evidence type="ECO:0000256" key="3">
    <source>
        <dbReference type="ARBA" id="ARBA00005709"/>
    </source>
</evidence>
<dbReference type="Proteomes" id="UP001202831">
    <property type="component" value="Unassembled WGS sequence"/>
</dbReference>
<dbReference type="InterPro" id="IPR013384">
    <property type="entry name" value="Flagell_FlgL"/>
</dbReference>
<keyword evidence="8" id="KW-1185">Reference proteome</keyword>
<evidence type="ECO:0000313" key="8">
    <source>
        <dbReference type="Proteomes" id="UP001202831"/>
    </source>
</evidence>
<protein>
    <submittedName>
        <fullName evidence="7">Flagellar hook-associated protein FlgL</fullName>
    </submittedName>
</protein>
<gene>
    <name evidence="7" type="primary">flgL</name>
    <name evidence="7" type="ORF">L2725_04875</name>
</gene>
<reference evidence="7 8" key="1">
    <citation type="submission" date="2022-01" db="EMBL/GenBank/DDBJ databases">
        <title>Whole genome-based taxonomy of the Shewanellaceae.</title>
        <authorList>
            <person name="Martin-Rodriguez A.J."/>
        </authorList>
    </citation>
    <scope>NUCLEOTIDE SEQUENCE [LARGE SCALE GENOMIC DNA]</scope>
    <source>
        <strain evidence="7 8">DSM 21332</strain>
    </source>
</reference>
<feature type="domain" description="Flagellin N-terminal" evidence="6">
    <location>
        <begin position="3"/>
        <end position="141"/>
    </location>
</feature>
<comment type="caution">
    <text evidence="7">The sequence shown here is derived from an EMBL/GenBank/DDBJ whole genome shotgun (WGS) entry which is preliminary data.</text>
</comment>
<evidence type="ECO:0000313" key="7">
    <source>
        <dbReference type="EMBL" id="MCL2913117.1"/>
    </source>
</evidence>
<dbReference type="Gene3D" id="1.20.1330.10">
    <property type="entry name" value="f41 fragment of flagellin, N-terminal domain"/>
    <property type="match status" value="1"/>
</dbReference>
<keyword evidence="7" id="KW-0282">Flagellum</keyword>
<comment type="similarity">
    <text evidence="3">Belongs to the bacterial flagellin family.</text>
</comment>
<dbReference type="EMBL" id="JAKIKT010000001">
    <property type="protein sequence ID" value="MCL2913117.1"/>
    <property type="molecule type" value="Genomic_DNA"/>
</dbReference>
<dbReference type="PANTHER" id="PTHR42792">
    <property type="entry name" value="FLAGELLIN"/>
    <property type="match status" value="1"/>
</dbReference>
<keyword evidence="5" id="KW-0975">Bacterial flagellum</keyword>
<keyword evidence="7" id="KW-0966">Cell projection</keyword>
<evidence type="ECO:0000256" key="4">
    <source>
        <dbReference type="ARBA" id="ARBA00022525"/>
    </source>
</evidence>
<dbReference type="NCBIfam" id="TIGR02550">
    <property type="entry name" value="flagell_flgL"/>
    <property type="match status" value="1"/>
</dbReference>
<organism evidence="7 8">
    <name type="scientific">Shewanella corallii</name>
    <dbReference type="NCBI Taxonomy" id="560080"/>
    <lineage>
        <taxon>Bacteria</taxon>
        <taxon>Pseudomonadati</taxon>
        <taxon>Pseudomonadota</taxon>
        <taxon>Gammaproteobacteria</taxon>
        <taxon>Alteromonadales</taxon>
        <taxon>Shewanellaceae</taxon>
        <taxon>Shewanella</taxon>
    </lineage>
</organism>
<dbReference type="PANTHER" id="PTHR42792:SF1">
    <property type="entry name" value="FLAGELLAR HOOK-ASSOCIATED PROTEIN 3"/>
    <property type="match status" value="1"/>
</dbReference>
<dbReference type="InterPro" id="IPR001029">
    <property type="entry name" value="Flagellin_N"/>
</dbReference>
<accession>A0ABT0N5M7</accession>
<evidence type="ECO:0000259" key="6">
    <source>
        <dbReference type="Pfam" id="PF00669"/>
    </source>
</evidence>
<keyword evidence="4" id="KW-0964">Secreted</keyword>
<keyword evidence="7" id="KW-0969">Cilium</keyword>
<dbReference type="SUPFAM" id="SSF64518">
    <property type="entry name" value="Phase 1 flagellin"/>
    <property type="match status" value="1"/>
</dbReference>
<evidence type="ECO:0000256" key="1">
    <source>
        <dbReference type="ARBA" id="ARBA00004365"/>
    </source>
</evidence>
<comment type="subcellular location">
    <subcellularLocation>
        <location evidence="1">Bacterial flagellum</location>
    </subcellularLocation>
    <subcellularLocation>
        <location evidence="2">Secreted</location>
    </subcellularLocation>
</comment>
<sequence>MRISTTQMFNQNINSILKQQSSAAGVLEQLSSGKKVNTSADDPVAANGIDNLNQQNALVDQYMRNIDYATHRLSLAETKLGAAEEMSMSMRDQILNAVNGSLSQSERQMIADEMRDTLEELLNLANTKDETGNYLFAGYKTDTLPFETDVNGEYLYAGDDGRRDAAVANGVVVATNIPGDQAFVFPNALGDYSVNYLAGQTGEFEVKSAKITNPATHVEQDYTFNFIDNGAGGVNLEVRDPGNGLVTTVNNFDSANPVSFNGIEVKLSGTPKAGDSLTLTPEPEINLLNNFADAIALLETEDINTPAGKAQLAQLLNNTDSGLNQISIARGETGNSLKSFDSYASRHEEEKLANTGALSLLEDLDYASAITEFEKQQLALNAVSSVFGRVSNLSLFDYL</sequence>
<evidence type="ECO:0000256" key="2">
    <source>
        <dbReference type="ARBA" id="ARBA00004613"/>
    </source>
</evidence>
<dbReference type="RefSeq" id="WP_249247903.1">
    <property type="nucleotide sequence ID" value="NZ_JAKIKT010000001.1"/>
</dbReference>
<proteinExistence type="inferred from homology"/>
<dbReference type="Pfam" id="PF00669">
    <property type="entry name" value="Flagellin_N"/>
    <property type="match status" value="1"/>
</dbReference>
<dbReference type="InterPro" id="IPR001492">
    <property type="entry name" value="Flagellin"/>
</dbReference>